<protein>
    <recommendedName>
        <fullName evidence="2">TIR domain-containing protein</fullName>
    </recommendedName>
</protein>
<name>A0A8K0H135_9ROSA</name>
<dbReference type="PROSITE" id="PS50104">
    <property type="entry name" value="TIR"/>
    <property type="match status" value="1"/>
</dbReference>
<dbReference type="EMBL" id="VOIH02000006">
    <property type="protein sequence ID" value="KAF3443742.1"/>
    <property type="molecule type" value="Genomic_DNA"/>
</dbReference>
<gene>
    <name evidence="3" type="ORF">FNV43_RR13432</name>
</gene>
<keyword evidence="1" id="KW-0520">NAD</keyword>
<evidence type="ECO:0000259" key="2">
    <source>
        <dbReference type="PROSITE" id="PS50104"/>
    </source>
</evidence>
<dbReference type="SMART" id="SM00255">
    <property type="entry name" value="TIR"/>
    <property type="match status" value="1"/>
</dbReference>
<dbReference type="FunFam" id="3.40.50.10140:FF:000007">
    <property type="entry name" value="Disease resistance protein (TIR-NBS-LRR class)"/>
    <property type="match status" value="1"/>
</dbReference>
<dbReference type="InterPro" id="IPR035897">
    <property type="entry name" value="Toll_tir_struct_dom_sf"/>
</dbReference>
<dbReference type="InterPro" id="IPR000157">
    <property type="entry name" value="TIR_dom"/>
</dbReference>
<evidence type="ECO:0000313" key="4">
    <source>
        <dbReference type="Proteomes" id="UP000796880"/>
    </source>
</evidence>
<dbReference type="OrthoDB" id="1905256at2759"/>
<evidence type="ECO:0000313" key="3">
    <source>
        <dbReference type="EMBL" id="KAF3443742.1"/>
    </source>
</evidence>
<dbReference type="GO" id="GO:0007165">
    <property type="term" value="P:signal transduction"/>
    <property type="evidence" value="ECO:0007669"/>
    <property type="project" value="InterPro"/>
</dbReference>
<comment type="caution">
    <text evidence="3">The sequence shown here is derived from an EMBL/GenBank/DDBJ whole genome shotgun (WGS) entry which is preliminary data.</text>
</comment>
<proteinExistence type="predicted"/>
<organism evidence="3 4">
    <name type="scientific">Rhamnella rubrinervis</name>
    <dbReference type="NCBI Taxonomy" id="2594499"/>
    <lineage>
        <taxon>Eukaryota</taxon>
        <taxon>Viridiplantae</taxon>
        <taxon>Streptophyta</taxon>
        <taxon>Embryophyta</taxon>
        <taxon>Tracheophyta</taxon>
        <taxon>Spermatophyta</taxon>
        <taxon>Magnoliopsida</taxon>
        <taxon>eudicotyledons</taxon>
        <taxon>Gunneridae</taxon>
        <taxon>Pentapetalae</taxon>
        <taxon>rosids</taxon>
        <taxon>fabids</taxon>
        <taxon>Rosales</taxon>
        <taxon>Rhamnaceae</taxon>
        <taxon>rhamnoid group</taxon>
        <taxon>Rhamneae</taxon>
        <taxon>Rhamnella</taxon>
    </lineage>
</organism>
<dbReference type="Gene3D" id="3.40.50.10140">
    <property type="entry name" value="Toll/interleukin-1 receptor homology (TIR) domain"/>
    <property type="match status" value="1"/>
</dbReference>
<dbReference type="PANTHER" id="PTHR32009:SF155">
    <property type="entry name" value="DISEASE RESISTANCE PROTEIN (TIR-NBS-LRR CLASS)"/>
    <property type="match status" value="1"/>
</dbReference>
<feature type="domain" description="TIR" evidence="2">
    <location>
        <begin position="15"/>
        <end position="164"/>
    </location>
</feature>
<dbReference type="Proteomes" id="UP000796880">
    <property type="component" value="Unassembled WGS sequence"/>
</dbReference>
<dbReference type="AlphaFoldDB" id="A0A8K0H135"/>
<dbReference type="Pfam" id="PF01582">
    <property type="entry name" value="TIR"/>
    <property type="match status" value="1"/>
</dbReference>
<dbReference type="SUPFAM" id="SSF52200">
    <property type="entry name" value="Toll/Interleukin receptor TIR domain"/>
    <property type="match status" value="1"/>
</dbReference>
<accession>A0A8K0H135</accession>
<sequence length="164" mass="18789">MASSPFYSAVSPREKRYDVFLSFRGEDTRNQFASYLDAALSDKQILCFIDHKLERGDEISPTLRKTIDESTISIIIFSENYAASTWCLDELVQILEAKKTNGLIVMPIFYGIDPTIVRRQEGCYKVAFAALDQRFKDRMEKVHQWRAALTEAATLCGLNSKDFR</sequence>
<reference evidence="3" key="1">
    <citation type="submission" date="2020-03" db="EMBL/GenBank/DDBJ databases">
        <title>A high-quality chromosome-level genome assembly of a woody plant with both climbing and erect habits, Rhamnella rubrinervis.</title>
        <authorList>
            <person name="Lu Z."/>
            <person name="Yang Y."/>
            <person name="Zhu X."/>
            <person name="Sun Y."/>
        </authorList>
    </citation>
    <scope>NUCLEOTIDE SEQUENCE</scope>
    <source>
        <strain evidence="3">BYM</strain>
        <tissue evidence="3">Leaf</tissue>
    </source>
</reference>
<keyword evidence="4" id="KW-1185">Reference proteome</keyword>
<evidence type="ECO:0000256" key="1">
    <source>
        <dbReference type="ARBA" id="ARBA00023027"/>
    </source>
</evidence>
<dbReference type="PANTHER" id="PTHR32009">
    <property type="entry name" value="TMV RESISTANCE PROTEIN N-LIKE"/>
    <property type="match status" value="1"/>
</dbReference>